<keyword evidence="6 10" id="KW-1278">Translocase</keyword>
<keyword evidence="7 11" id="KW-1133">Transmembrane helix</keyword>
<dbReference type="KEGG" id="rama:IDM48_06165"/>
<evidence type="ECO:0000313" key="13">
    <source>
        <dbReference type="Proteomes" id="UP000516421"/>
    </source>
</evidence>
<keyword evidence="4 10" id="KW-1003">Cell membrane</keyword>
<comment type="subunit">
    <text evidence="10">Associates with subunits I, II and III to form cytochrome c oxidase.</text>
</comment>
<dbReference type="RefSeq" id="WP_068171075.1">
    <property type="nucleotide sequence ID" value="NZ_CP061538.1"/>
</dbReference>
<evidence type="ECO:0000256" key="4">
    <source>
        <dbReference type="ARBA" id="ARBA00022475"/>
    </source>
</evidence>
<evidence type="ECO:0000256" key="10">
    <source>
        <dbReference type="PIRNR" id="PIRNR017385"/>
    </source>
</evidence>
<evidence type="ECO:0000256" key="9">
    <source>
        <dbReference type="ARBA" id="ARBA00047816"/>
    </source>
</evidence>
<dbReference type="Pfam" id="PF12270">
    <property type="entry name" value="Cyt_c_ox_IV"/>
    <property type="match status" value="1"/>
</dbReference>
<dbReference type="Proteomes" id="UP000516421">
    <property type="component" value="Chromosome"/>
</dbReference>
<evidence type="ECO:0000256" key="8">
    <source>
        <dbReference type="ARBA" id="ARBA00023136"/>
    </source>
</evidence>
<feature type="transmembrane region" description="Helical" evidence="11">
    <location>
        <begin position="83"/>
        <end position="101"/>
    </location>
</feature>
<organism evidence="12 13">
    <name type="scientific">Rothia amarae</name>
    <dbReference type="NCBI Taxonomy" id="169480"/>
    <lineage>
        <taxon>Bacteria</taxon>
        <taxon>Bacillati</taxon>
        <taxon>Actinomycetota</taxon>
        <taxon>Actinomycetes</taxon>
        <taxon>Micrococcales</taxon>
        <taxon>Micrococcaceae</taxon>
        <taxon>Rothia</taxon>
    </lineage>
</organism>
<dbReference type="GO" id="GO:0005886">
    <property type="term" value="C:plasma membrane"/>
    <property type="evidence" value="ECO:0007669"/>
    <property type="project" value="UniProtKB-SubCell"/>
</dbReference>
<dbReference type="GO" id="GO:0022900">
    <property type="term" value="P:electron transport chain"/>
    <property type="evidence" value="ECO:0007669"/>
    <property type="project" value="InterPro"/>
</dbReference>
<sequence length="134" mass="15046">MKILGQLFLGLGIFLVPVGIVYGLMTQFTDWAGFPAILATAVMCFFLAFFLMFTDKKHPHQPNENLEGEIADTTGDYGFYSPWSWWPLMIGLVCAILVTGLAMWQVWVITLAIPLAILACVGWVYEYNRGDHAH</sequence>
<protein>
    <recommendedName>
        <fullName evidence="10">Cytochrome c oxidase polypeptide 4</fullName>
        <ecNumber evidence="10">7.1.1.9</ecNumber>
    </recommendedName>
    <alternativeName>
        <fullName evidence="10">Cytochrome aa3 subunit 4</fullName>
    </alternativeName>
    <alternativeName>
        <fullName evidence="10">Cytochrome c oxidase polypeptide IV</fullName>
    </alternativeName>
</protein>
<feature type="transmembrane region" description="Helical" evidence="11">
    <location>
        <begin position="7"/>
        <end position="25"/>
    </location>
</feature>
<comment type="similarity">
    <text evidence="3 10">Belongs to the cytochrome c oxidase bacterial subunit CtaF family.</text>
</comment>
<evidence type="ECO:0000256" key="5">
    <source>
        <dbReference type="ARBA" id="ARBA00022692"/>
    </source>
</evidence>
<dbReference type="AlphaFoldDB" id="A0A7H2BH71"/>
<reference evidence="12 13" key="1">
    <citation type="submission" date="2020-09" db="EMBL/GenBank/DDBJ databases">
        <title>Investigation of environmental microbe.</title>
        <authorList>
            <person name="Ou Y."/>
            <person name="Kang Q."/>
        </authorList>
    </citation>
    <scope>NUCLEOTIDE SEQUENCE [LARGE SCALE GENOMIC DNA]</scope>
    <source>
        <strain evidence="12 13">KJZ-9</strain>
    </source>
</reference>
<accession>A0A7H2BH71</accession>
<evidence type="ECO:0000256" key="2">
    <source>
        <dbReference type="ARBA" id="ARBA00004651"/>
    </source>
</evidence>
<keyword evidence="8 10" id="KW-0472">Membrane</keyword>
<name>A0A7H2BH71_9MICC</name>
<comment type="function">
    <text evidence="1 10">Part of cytochrome c oxidase, its function is unknown.</text>
</comment>
<evidence type="ECO:0000256" key="6">
    <source>
        <dbReference type="ARBA" id="ARBA00022967"/>
    </source>
</evidence>
<proteinExistence type="inferred from homology"/>
<dbReference type="EC" id="7.1.1.9" evidence="10"/>
<evidence type="ECO:0000256" key="7">
    <source>
        <dbReference type="ARBA" id="ARBA00022989"/>
    </source>
</evidence>
<feature type="transmembrane region" description="Helical" evidence="11">
    <location>
        <begin position="31"/>
        <end position="53"/>
    </location>
</feature>
<dbReference type="EMBL" id="CP061538">
    <property type="protein sequence ID" value="QNV39017.1"/>
    <property type="molecule type" value="Genomic_DNA"/>
</dbReference>
<comment type="subcellular location">
    <subcellularLocation>
        <location evidence="2">Cell membrane</location>
        <topology evidence="2">Multi-pass membrane protein</topology>
    </subcellularLocation>
</comment>
<evidence type="ECO:0000256" key="3">
    <source>
        <dbReference type="ARBA" id="ARBA00006870"/>
    </source>
</evidence>
<dbReference type="GO" id="GO:0004129">
    <property type="term" value="F:cytochrome-c oxidase activity"/>
    <property type="evidence" value="ECO:0007669"/>
    <property type="project" value="UniProtKB-EC"/>
</dbReference>
<evidence type="ECO:0000313" key="12">
    <source>
        <dbReference type="EMBL" id="QNV39017.1"/>
    </source>
</evidence>
<keyword evidence="13" id="KW-1185">Reference proteome</keyword>
<feature type="transmembrane region" description="Helical" evidence="11">
    <location>
        <begin position="107"/>
        <end position="125"/>
    </location>
</feature>
<dbReference type="PIRSF" id="PIRSF017385">
    <property type="entry name" value="CtaF"/>
    <property type="match status" value="1"/>
</dbReference>
<keyword evidence="5 11" id="KW-0812">Transmembrane</keyword>
<comment type="catalytic activity">
    <reaction evidence="9 10">
        <text>4 Fe(II)-[cytochrome c] + O2 + 8 H(+)(in) = 4 Fe(III)-[cytochrome c] + 2 H2O + 4 H(+)(out)</text>
        <dbReference type="Rhea" id="RHEA:11436"/>
        <dbReference type="Rhea" id="RHEA-COMP:10350"/>
        <dbReference type="Rhea" id="RHEA-COMP:14399"/>
        <dbReference type="ChEBI" id="CHEBI:15377"/>
        <dbReference type="ChEBI" id="CHEBI:15378"/>
        <dbReference type="ChEBI" id="CHEBI:15379"/>
        <dbReference type="ChEBI" id="CHEBI:29033"/>
        <dbReference type="ChEBI" id="CHEBI:29034"/>
        <dbReference type="EC" id="7.1.1.9"/>
    </reaction>
</comment>
<evidence type="ECO:0000256" key="11">
    <source>
        <dbReference type="SAM" id="Phobius"/>
    </source>
</evidence>
<evidence type="ECO:0000256" key="1">
    <source>
        <dbReference type="ARBA" id="ARBA00002536"/>
    </source>
</evidence>
<gene>
    <name evidence="12" type="ORF">IDM48_06165</name>
</gene>
<dbReference type="InterPro" id="IPR021050">
    <property type="entry name" value="Cyt_c_oxidase_su4_actinobac"/>
</dbReference>